<dbReference type="SUPFAM" id="SSF55785">
    <property type="entry name" value="PYP-like sensor domain (PAS domain)"/>
    <property type="match status" value="1"/>
</dbReference>
<dbReference type="EC" id="2.7.13.3" evidence="2"/>
<dbReference type="PANTHER" id="PTHR43065">
    <property type="entry name" value="SENSOR HISTIDINE KINASE"/>
    <property type="match status" value="1"/>
</dbReference>
<dbReference type="InterPro" id="IPR003661">
    <property type="entry name" value="HisK_dim/P_dom"/>
</dbReference>
<evidence type="ECO:0000256" key="1">
    <source>
        <dbReference type="ARBA" id="ARBA00000085"/>
    </source>
</evidence>
<dbReference type="InterPro" id="IPR003594">
    <property type="entry name" value="HATPase_dom"/>
</dbReference>
<dbReference type="Pfam" id="PF08448">
    <property type="entry name" value="PAS_4"/>
    <property type="match status" value="1"/>
</dbReference>
<evidence type="ECO:0000256" key="2">
    <source>
        <dbReference type="ARBA" id="ARBA00012438"/>
    </source>
</evidence>
<dbReference type="InterPro" id="IPR036890">
    <property type="entry name" value="HATPase_C_sf"/>
</dbReference>
<dbReference type="PROSITE" id="PS50109">
    <property type="entry name" value="HIS_KIN"/>
    <property type="match status" value="1"/>
</dbReference>
<dbReference type="SUPFAM" id="SSF47384">
    <property type="entry name" value="Homodimeric domain of signal transducing histidine kinase"/>
    <property type="match status" value="1"/>
</dbReference>
<dbReference type="InterPro" id="IPR000014">
    <property type="entry name" value="PAS"/>
</dbReference>
<dbReference type="InterPro" id="IPR013656">
    <property type="entry name" value="PAS_4"/>
</dbReference>
<dbReference type="InterPro" id="IPR036097">
    <property type="entry name" value="HisK_dim/P_sf"/>
</dbReference>
<gene>
    <name evidence="5" type="ORF">GCM10008956_34540</name>
</gene>
<dbReference type="Pfam" id="PF02518">
    <property type="entry name" value="HATPase_c"/>
    <property type="match status" value="1"/>
</dbReference>
<evidence type="ECO:0000259" key="4">
    <source>
        <dbReference type="PROSITE" id="PS50109"/>
    </source>
</evidence>
<dbReference type="Proteomes" id="UP000600547">
    <property type="component" value="Unassembled WGS sequence"/>
</dbReference>
<dbReference type="PANTHER" id="PTHR43065:SF42">
    <property type="entry name" value="TWO-COMPONENT SENSOR PPRA"/>
    <property type="match status" value="1"/>
</dbReference>
<accession>A0A8H9GS73</accession>
<keyword evidence="3" id="KW-0597">Phosphoprotein</keyword>
<keyword evidence="6" id="KW-1185">Reference proteome</keyword>
<dbReference type="SUPFAM" id="SSF55874">
    <property type="entry name" value="ATPase domain of HSP90 chaperone/DNA topoisomerase II/histidine kinase"/>
    <property type="match status" value="1"/>
</dbReference>
<dbReference type="EMBL" id="BMQG01000018">
    <property type="protein sequence ID" value="GGM55753.1"/>
    <property type="molecule type" value="Genomic_DNA"/>
</dbReference>
<dbReference type="Gene3D" id="1.10.287.130">
    <property type="match status" value="1"/>
</dbReference>
<dbReference type="InterPro" id="IPR005467">
    <property type="entry name" value="His_kinase_dom"/>
</dbReference>
<dbReference type="SMART" id="SM00388">
    <property type="entry name" value="HisKA"/>
    <property type="match status" value="1"/>
</dbReference>
<dbReference type="InterPro" id="IPR035965">
    <property type="entry name" value="PAS-like_dom_sf"/>
</dbReference>
<dbReference type="AlphaFoldDB" id="A0A8H9GS73"/>
<comment type="caution">
    <text evidence="5">The sequence shown here is derived from an EMBL/GenBank/DDBJ whole genome shotgun (WGS) entry which is preliminary data.</text>
</comment>
<dbReference type="GO" id="GO:0000155">
    <property type="term" value="F:phosphorelay sensor kinase activity"/>
    <property type="evidence" value="ECO:0007669"/>
    <property type="project" value="InterPro"/>
</dbReference>
<name>A0A8H9GS73_9DEIO</name>
<dbReference type="InterPro" id="IPR004358">
    <property type="entry name" value="Sig_transdc_His_kin-like_C"/>
</dbReference>
<reference evidence="6" key="1">
    <citation type="journal article" date="2019" name="Int. J. Syst. Evol. Microbiol.">
        <title>The Global Catalogue of Microorganisms (GCM) 10K type strain sequencing project: providing services to taxonomists for standard genome sequencing and annotation.</title>
        <authorList>
            <consortium name="The Broad Institute Genomics Platform"/>
            <consortium name="The Broad Institute Genome Sequencing Center for Infectious Disease"/>
            <person name="Wu L."/>
            <person name="Ma J."/>
        </authorList>
    </citation>
    <scope>NUCLEOTIDE SEQUENCE [LARGE SCALE GENOMIC DNA]</scope>
    <source>
        <strain evidence="6">JCM 31047</strain>
    </source>
</reference>
<evidence type="ECO:0000313" key="6">
    <source>
        <dbReference type="Proteomes" id="UP000600547"/>
    </source>
</evidence>
<sequence>MSQVAHHWSLTSAAAATEPGSARPAPALTGCALPGRGVGCGRYAGGMAWNRRWTLLCWVTVALLGTWVLTSERRAALRASFDLDARVLHRLLSQRMEQQETVLYALAALPTQGMQPDQLTAYVRALVRPYPQIVAVEFCAEVCRALVATQARPDLPYVPTRRPVVGWPAQRGPTYALTLERMRVWINLERLVQGGDLARLPLTVQIYRPGDHQRLLTRPPEPGGNALVFTVDKQLGTTLEPFPIRFEQRHSAWPWPWRQLLGWWLVTALLAWGAARLLSARAVAAQALLDERRRAQGIVQASTDGIVVLDPQGTVVQVNPAARRILSGLHLGESIRGAAQFQATLAQAPLDAADFWATQEPQPLPEGMALLRGTERVLVEGGLAPLTGDRGQLLGRVLTVREIGPLQQRMLAQLSAGERRVREHEQLLAHVSRFSTLGEMSAGLAHELNQPLTAIVSYGQGGLRLLAQEHPDRERVQQAVQAMVRQAQRASDIITRLRALVRRSPTQRVKVDLGQAARNILTLCQADLGRLGVEVDAQLPADAPVAGDPVQIEQIILNLVRNALDALAQVPQRRLTLRIDPDGAHWVLSVQDSGPGLSGATLTHLFQPFHTDKPDGLGLGLSLSQTLAQGLGGELRGDNAPGGGARFTLSLPHWEHHDPTA</sequence>
<dbReference type="Gene3D" id="3.30.450.20">
    <property type="entry name" value="PAS domain"/>
    <property type="match status" value="1"/>
</dbReference>
<protein>
    <recommendedName>
        <fullName evidence="2">histidine kinase</fullName>
        <ecNumber evidence="2">2.7.13.3</ecNumber>
    </recommendedName>
</protein>
<proteinExistence type="predicted"/>
<dbReference type="PRINTS" id="PR00344">
    <property type="entry name" value="BCTRLSENSOR"/>
</dbReference>
<evidence type="ECO:0000313" key="5">
    <source>
        <dbReference type="EMBL" id="GGM55753.1"/>
    </source>
</evidence>
<feature type="domain" description="Histidine kinase" evidence="4">
    <location>
        <begin position="443"/>
        <end position="655"/>
    </location>
</feature>
<dbReference type="SMART" id="SM00387">
    <property type="entry name" value="HATPase_c"/>
    <property type="match status" value="1"/>
</dbReference>
<dbReference type="Pfam" id="PF00512">
    <property type="entry name" value="HisKA"/>
    <property type="match status" value="1"/>
</dbReference>
<evidence type="ECO:0000256" key="3">
    <source>
        <dbReference type="ARBA" id="ARBA00022553"/>
    </source>
</evidence>
<organism evidence="5 6">
    <name type="scientific">Deinococcus arenae</name>
    <dbReference type="NCBI Taxonomy" id="1452751"/>
    <lineage>
        <taxon>Bacteria</taxon>
        <taxon>Thermotogati</taxon>
        <taxon>Deinococcota</taxon>
        <taxon>Deinococci</taxon>
        <taxon>Deinococcales</taxon>
        <taxon>Deinococcaceae</taxon>
        <taxon>Deinococcus</taxon>
    </lineage>
</organism>
<comment type="catalytic activity">
    <reaction evidence="1">
        <text>ATP + protein L-histidine = ADP + protein N-phospho-L-histidine.</text>
        <dbReference type="EC" id="2.7.13.3"/>
    </reaction>
</comment>
<dbReference type="CDD" id="cd00082">
    <property type="entry name" value="HisKA"/>
    <property type="match status" value="1"/>
</dbReference>
<dbReference type="Gene3D" id="3.30.565.10">
    <property type="entry name" value="Histidine kinase-like ATPase, C-terminal domain"/>
    <property type="match status" value="1"/>
</dbReference>
<dbReference type="CDD" id="cd00130">
    <property type="entry name" value="PAS"/>
    <property type="match status" value="1"/>
</dbReference>